<comment type="caution">
    <text evidence="2">The sequence shown here is derived from an EMBL/GenBank/DDBJ whole genome shotgun (WGS) entry which is preliminary data.</text>
</comment>
<organism evidence="2 3">
    <name type="scientific">Pleurodeles waltl</name>
    <name type="common">Iberian ribbed newt</name>
    <dbReference type="NCBI Taxonomy" id="8319"/>
    <lineage>
        <taxon>Eukaryota</taxon>
        <taxon>Metazoa</taxon>
        <taxon>Chordata</taxon>
        <taxon>Craniata</taxon>
        <taxon>Vertebrata</taxon>
        <taxon>Euteleostomi</taxon>
        <taxon>Amphibia</taxon>
        <taxon>Batrachia</taxon>
        <taxon>Caudata</taxon>
        <taxon>Salamandroidea</taxon>
        <taxon>Salamandridae</taxon>
        <taxon>Pleurodelinae</taxon>
        <taxon>Pleurodeles</taxon>
    </lineage>
</organism>
<evidence type="ECO:0000313" key="2">
    <source>
        <dbReference type="EMBL" id="KAJ1217487.1"/>
    </source>
</evidence>
<keyword evidence="3" id="KW-1185">Reference proteome</keyword>
<sequence length="162" mass="18390">MEYYTEEDEYYQDQPDTNDDHHMEERLVEALGYHDQDSVNQALINALKPFAQPLRRLNNAHGGDVLYLTLVLSKTSLLKWALPKALRRPMSSADILAHMAASVLQDHGYGSFSSLETPEVRKTKGSDHSCVEEDPREIQKSKILDLSTEDERRGEVRCSSKG</sequence>
<gene>
    <name evidence="2" type="ORF">NDU88_005081</name>
</gene>
<accession>A0AAV7WXS7</accession>
<evidence type="ECO:0000256" key="1">
    <source>
        <dbReference type="SAM" id="MobiDB-lite"/>
    </source>
</evidence>
<evidence type="ECO:0000313" key="3">
    <source>
        <dbReference type="Proteomes" id="UP001066276"/>
    </source>
</evidence>
<feature type="compositionally biased region" description="Basic and acidic residues" evidence="1">
    <location>
        <begin position="118"/>
        <end position="162"/>
    </location>
</feature>
<protein>
    <submittedName>
        <fullName evidence="2">Uncharacterized protein</fullName>
    </submittedName>
</protein>
<dbReference type="Proteomes" id="UP001066276">
    <property type="component" value="Chromosome 1_1"/>
</dbReference>
<feature type="region of interest" description="Disordered" evidence="1">
    <location>
        <begin position="115"/>
        <end position="162"/>
    </location>
</feature>
<dbReference type="AlphaFoldDB" id="A0AAV7WXS7"/>
<proteinExistence type="predicted"/>
<dbReference type="EMBL" id="JANPWB010000001">
    <property type="protein sequence ID" value="KAJ1217487.1"/>
    <property type="molecule type" value="Genomic_DNA"/>
</dbReference>
<name>A0AAV7WXS7_PLEWA</name>
<reference evidence="2" key="1">
    <citation type="journal article" date="2022" name="bioRxiv">
        <title>Sequencing and chromosome-scale assembly of the giantPleurodeles waltlgenome.</title>
        <authorList>
            <person name="Brown T."/>
            <person name="Elewa A."/>
            <person name="Iarovenko S."/>
            <person name="Subramanian E."/>
            <person name="Araus A.J."/>
            <person name="Petzold A."/>
            <person name="Susuki M."/>
            <person name="Suzuki K.-i.T."/>
            <person name="Hayashi T."/>
            <person name="Toyoda A."/>
            <person name="Oliveira C."/>
            <person name="Osipova E."/>
            <person name="Leigh N.D."/>
            <person name="Simon A."/>
            <person name="Yun M.H."/>
        </authorList>
    </citation>
    <scope>NUCLEOTIDE SEQUENCE</scope>
    <source>
        <strain evidence="2">20211129_DDA</strain>
        <tissue evidence="2">Liver</tissue>
    </source>
</reference>